<gene>
    <name evidence="1" type="ORF">CAL28_20065</name>
</gene>
<dbReference type="AlphaFoldDB" id="A0A261UIY6"/>
<dbReference type="Proteomes" id="UP000215767">
    <property type="component" value="Unassembled WGS sequence"/>
</dbReference>
<reference evidence="2" key="1">
    <citation type="submission" date="2017-05" db="EMBL/GenBank/DDBJ databases">
        <title>Complete and WGS of Bordetella genogroups.</title>
        <authorList>
            <person name="Spilker T."/>
            <person name="Lipuma J."/>
        </authorList>
    </citation>
    <scope>NUCLEOTIDE SEQUENCE [LARGE SCALE GENOMIC DNA]</scope>
    <source>
        <strain evidence="2">AU8856</strain>
    </source>
</reference>
<evidence type="ECO:0000313" key="2">
    <source>
        <dbReference type="Proteomes" id="UP000215767"/>
    </source>
</evidence>
<organism evidence="1 2">
    <name type="scientific">Bordetella genomosp. 11</name>
    <dbReference type="NCBI Taxonomy" id="1416808"/>
    <lineage>
        <taxon>Bacteria</taxon>
        <taxon>Pseudomonadati</taxon>
        <taxon>Pseudomonadota</taxon>
        <taxon>Betaproteobacteria</taxon>
        <taxon>Burkholderiales</taxon>
        <taxon>Alcaligenaceae</taxon>
        <taxon>Bordetella</taxon>
    </lineage>
</organism>
<keyword evidence="2" id="KW-1185">Reference proteome</keyword>
<evidence type="ECO:0000313" key="1">
    <source>
        <dbReference type="EMBL" id="OZI61581.1"/>
    </source>
</evidence>
<name>A0A261UIY6_9BORD</name>
<sequence>MATAKLTLAALAAFVVGTVAGQWQGQRDTRLLQQDDIRREKLIARNCGPHSTLWRNAANGQYGCLYVNRDGQALIEPTFDAPVLSARR</sequence>
<dbReference type="EMBL" id="NEVS01000004">
    <property type="protein sequence ID" value="OZI61581.1"/>
    <property type="molecule type" value="Genomic_DNA"/>
</dbReference>
<protein>
    <submittedName>
        <fullName evidence="1">Uncharacterized protein</fullName>
    </submittedName>
</protein>
<proteinExistence type="predicted"/>
<dbReference type="OrthoDB" id="9932696at2"/>
<accession>A0A261UIY6</accession>
<dbReference type="RefSeq" id="WP_094842984.1">
    <property type="nucleotide sequence ID" value="NZ_NEVS01000004.1"/>
</dbReference>
<comment type="caution">
    <text evidence="1">The sequence shown here is derived from an EMBL/GenBank/DDBJ whole genome shotgun (WGS) entry which is preliminary data.</text>
</comment>